<keyword evidence="9" id="KW-0472">Membrane</keyword>
<evidence type="ECO:0000256" key="1">
    <source>
        <dbReference type="ARBA" id="ARBA00004202"/>
    </source>
</evidence>
<evidence type="ECO:0000256" key="5">
    <source>
        <dbReference type="ARBA" id="ARBA00022737"/>
    </source>
</evidence>
<dbReference type="STRING" id="29354.IO98_13715"/>
<proteinExistence type="predicted"/>
<dbReference type="CDD" id="cd03215">
    <property type="entry name" value="ABC_Carb_Monos_II"/>
    <property type="match status" value="1"/>
</dbReference>
<dbReference type="Proteomes" id="UP000028525">
    <property type="component" value="Unassembled WGS sequence"/>
</dbReference>
<dbReference type="CDD" id="cd03216">
    <property type="entry name" value="ABC_Carb_Monos_I"/>
    <property type="match status" value="1"/>
</dbReference>
<keyword evidence="2" id="KW-0813">Transport</keyword>
<dbReference type="AlphaFoldDB" id="A0A084JL95"/>
<dbReference type="PANTHER" id="PTHR43790">
    <property type="entry name" value="CARBOHYDRATE TRANSPORT ATP-BINDING PROTEIN MG119-RELATED"/>
    <property type="match status" value="1"/>
</dbReference>
<dbReference type="GO" id="GO:0016887">
    <property type="term" value="F:ATP hydrolysis activity"/>
    <property type="evidence" value="ECO:0007669"/>
    <property type="project" value="InterPro"/>
</dbReference>
<dbReference type="InterPro" id="IPR017871">
    <property type="entry name" value="ABC_transporter-like_CS"/>
</dbReference>
<evidence type="ECO:0000256" key="6">
    <source>
        <dbReference type="ARBA" id="ARBA00022741"/>
    </source>
</evidence>
<evidence type="ECO:0000256" key="9">
    <source>
        <dbReference type="ARBA" id="ARBA00023136"/>
    </source>
</evidence>
<reference evidence="11 12" key="1">
    <citation type="submission" date="2014-07" db="EMBL/GenBank/DDBJ databases">
        <title>Draft genome of Clostridium celerecrescens 152B isolated from sediments associated with methane hydrate from Krishna Godavari basin.</title>
        <authorList>
            <person name="Honkalas V.S."/>
            <person name="Dabir A.P."/>
            <person name="Arora P."/>
            <person name="Dhakephalkar P.K."/>
        </authorList>
    </citation>
    <scope>NUCLEOTIDE SEQUENCE [LARGE SCALE GENOMIC DNA]</scope>
    <source>
        <strain evidence="11 12">152B</strain>
    </source>
</reference>
<keyword evidence="7 11" id="KW-0067">ATP-binding</keyword>
<sequence>MGGRLVLKLESIVKTFPGVKALDGVHLEIFEGEVHALCGENGAGKSTLMKIIAGAQPYTSGAMYLVGKEVVFHSAKDAEKHGIAMIYQEFNMVPELSVAENMYLGRLPVSPFGKVDWNKLYREAQENLDHLGLKFSAKTKVKNLSVAEAQMTEIAKCLTIGAKIIIMDEPTAALAEEEIQILFRTIEELKKKGIAIVYISHRMDEIFQISDRLTVFRDGKFVASKLIGETDYDDVVSMMVGRNVSNLYPVRDYKTQEVVFEARKVNSRGVHDVSLKLHKGEILGITGLLGAGTIELSKLIYGAIPMDSGEIYVHGEKKDCSSPRKALEAGIGFVSDDRKQEGLVLLRSIKENISMSSLKKLTKGFRLDNKLEADRVQEQVKALNIKVSSAQQPAGKLSGGNQQKVVFAKVLLADSDILILDEPTRGVDVGAKAEIYTIMNKLTEAGKSILVISTDLPELIGVSDRVIVMREGRTVLEISKQEMNQEKILAHASGGVSENETGN</sequence>
<comment type="caution">
    <text evidence="11">The sequence shown here is derived from an EMBL/GenBank/DDBJ whole genome shotgun (WGS) entry which is preliminary data.</text>
</comment>
<dbReference type="InterPro" id="IPR003439">
    <property type="entry name" value="ABC_transporter-like_ATP-bd"/>
</dbReference>
<dbReference type="SMART" id="SM00382">
    <property type="entry name" value="AAA"/>
    <property type="match status" value="2"/>
</dbReference>
<evidence type="ECO:0000256" key="2">
    <source>
        <dbReference type="ARBA" id="ARBA00022448"/>
    </source>
</evidence>
<evidence type="ECO:0000256" key="8">
    <source>
        <dbReference type="ARBA" id="ARBA00022967"/>
    </source>
</evidence>
<keyword evidence="12" id="KW-1185">Reference proteome</keyword>
<evidence type="ECO:0000259" key="10">
    <source>
        <dbReference type="PROSITE" id="PS50893"/>
    </source>
</evidence>
<organism evidence="11 12">
    <name type="scientific">Lacrimispora celerecrescens</name>
    <dbReference type="NCBI Taxonomy" id="29354"/>
    <lineage>
        <taxon>Bacteria</taxon>
        <taxon>Bacillati</taxon>
        <taxon>Bacillota</taxon>
        <taxon>Clostridia</taxon>
        <taxon>Lachnospirales</taxon>
        <taxon>Lachnospiraceae</taxon>
        <taxon>Lacrimispora</taxon>
    </lineage>
</organism>
<feature type="domain" description="ABC transporter" evidence="10">
    <location>
        <begin position="7"/>
        <end position="243"/>
    </location>
</feature>
<dbReference type="Pfam" id="PF00005">
    <property type="entry name" value="ABC_tran"/>
    <property type="match status" value="2"/>
</dbReference>
<dbReference type="PANTHER" id="PTHR43790:SF3">
    <property type="entry name" value="D-ALLOSE IMPORT ATP-BINDING PROTEIN ALSA-RELATED"/>
    <property type="match status" value="1"/>
</dbReference>
<evidence type="ECO:0000256" key="7">
    <source>
        <dbReference type="ARBA" id="ARBA00022840"/>
    </source>
</evidence>
<dbReference type="SUPFAM" id="SSF52540">
    <property type="entry name" value="P-loop containing nucleoside triphosphate hydrolases"/>
    <property type="match status" value="2"/>
</dbReference>
<keyword evidence="3" id="KW-1003">Cell membrane</keyword>
<dbReference type="GO" id="GO:0005886">
    <property type="term" value="C:plasma membrane"/>
    <property type="evidence" value="ECO:0007669"/>
    <property type="project" value="UniProtKB-SubCell"/>
</dbReference>
<dbReference type="PROSITE" id="PS50893">
    <property type="entry name" value="ABC_TRANSPORTER_2"/>
    <property type="match status" value="2"/>
</dbReference>
<accession>A0A084JL95</accession>
<feature type="domain" description="ABC transporter" evidence="10">
    <location>
        <begin position="253"/>
        <end position="496"/>
    </location>
</feature>
<dbReference type="OrthoDB" id="9771863at2"/>
<keyword evidence="5" id="KW-0677">Repeat</keyword>
<keyword evidence="4" id="KW-0762">Sugar transport</keyword>
<comment type="subcellular location">
    <subcellularLocation>
        <location evidence="1">Cell membrane</location>
        <topology evidence="1">Peripheral membrane protein</topology>
    </subcellularLocation>
</comment>
<name>A0A084JL95_9FIRM</name>
<dbReference type="InterPro" id="IPR050107">
    <property type="entry name" value="ABC_carbohydrate_import_ATPase"/>
</dbReference>
<dbReference type="EMBL" id="JPME01000015">
    <property type="protein sequence ID" value="KEZ89729.1"/>
    <property type="molecule type" value="Genomic_DNA"/>
</dbReference>
<evidence type="ECO:0000313" key="11">
    <source>
        <dbReference type="EMBL" id="KEZ89729.1"/>
    </source>
</evidence>
<evidence type="ECO:0000256" key="4">
    <source>
        <dbReference type="ARBA" id="ARBA00022597"/>
    </source>
</evidence>
<gene>
    <name evidence="11" type="ORF">IO98_13715</name>
</gene>
<keyword evidence="8" id="KW-1278">Translocase</keyword>
<dbReference type="InterPro" id="IPR003593">
    <property type="entry name" value="AAA+_ATPase"/>
</dbReference>
<dbReference type="Gene3D" id="3.40.50.300">
    <property type="entry name" value="P-loop containing nucleotide triphosphate hydrolases"/>
    <property type="match status" value="2"/>
</dbReference>
<protein>
    <submittedName>
        <fullName evidence="11">D-ribose transporter ATP-binding protein</fullName>
    </submittedName>
</protein>
<keyword evidence="6" id="KW-0547">Nucleotide-binding</keyword>
<evidence type="ECO:0000313" key="12">
    <source>
        <dbReference type="Proteomes" id="UP000028525"/>
    </source>
</evidence>
<evidence type="ECO:0000256" key="3">
    <source>
        <dbReference type="ARBA" id="ARBA00022475"/>
    </source>
</evidence>
<dbReference type="RefSeq" id="WP_038281834.1">
    <property type="nucleotide sequence ID" value="NZ_JPME01000015.1"/>
</dbReference>
<dbReference type="FunFam" id="3.40.50.300:FF:000127">
    <property type="entry name" value="Ribose import ATP-binding protein RbsA"/>
    <property type="match status" value="1"/>
</dbReference>
<dbReference type="InterPro" id="IPR027417">
    <property type="entry name" value="P-loop_NTPase"/>
</dbReference>
<dbReference type="PROSITE" id="PS00211">
    <property type="entry name" value="ABC_TRANSPORTER_1"/>
    <property type="match status" value="1"/>
</dbReference>
<dbReference type="GO" id="GO:0005524">
    <property type="term" value="F:ATP binding"/>
    <property type="evidence" value="ECO:0007669"/>
    <property type="project" value="UniProtKB-KW"/>
</dbReference>